<accession>A0AA40EJ86</accession>
<dbReference type="EMBL" id="JAUKUD010000006">
    <property type="protein sequence ID" value="KAK0740348.1"/>
    <property type="molecule type" value="Genomic_DNA"/>
</dbReference>
<dbReference type="InterPro" id="IPR010296">
    <property type="entry name" value="DUF899_thioredox"/>
</dbReference>
<dbReference type="SUPFAM" id="SSF52833">
    <property type="entry name" value="Thioredoxin-like"/>
    <property type="match status" value="1"/>
</dbReference>
<evidence type="ECO:0008006" key="3">
    <source>
        <dbReference type="Google" id="ProtNLM"/>
    </source>
</evidence>
<evidence type="ECO:0000313" key="1">
    <source>
        <dbReference type="EMBL" id="KAK0740348.1"/>
    </source>
</evidence>
<reference evidence="1" key="1">
    <citation type="submission" date="2023-06" db="EMBL/GenBank/DDBJ databases">
        <title>Genome-scale phylogeny and comparative genomics of the fungal order Sordariales.</title>
        <authorList>
            <consortium name="Lawrence Berkeley National Laboratory"/>
            <person name="Hensen N."/>
            <person name="Bonometti L."/>
            <person name="Westerberg I."/>
            <person name="Brannstrom I.O."/>
            <person name="Guillou S."/>
            <person name="Cros-Aarteil S."/>
            <person name="Calhoun S."/>
            <person name="Haridas S."/>
            <person name="Kuo A."/>
            <person name="Mondo S."/>
            <person name="Pangilinan J."/>
            <person name="Riley R."/>
            <person name="LaButti K."/>
            <person name="Andreopoulos B."/>
            <person name="Lipzen A."/>
            <person name="Chen C."/>
            <person name="Yanf M."/>
            <person name="Daum C."/>
            <person name="Ng V."/>
            <person name="Clum A."/>
            <person name="Steindorff A."/>
            <person name="Ohm R."/>
            <person name="Martin F."/>
            <person name="Silar P."/>
            <person name="Natvig D."/>
            <person name="Lalanne C."/>
            <person name="Gautier V."/>
            <person name="Ament-velasquez S.L."/>
            <person name="Kruys A."/>
            <person name="Hutchinson M.I."/>
            <person name="Powell A.J."/>
            <person name="Barry K."/>
            <person name="Miller A.N."/>
            <person name="Grigoriev I.V."/>
            <person name="Debuchy R."/>
            <person name="Gladieux P."/>
            <person name="Thoren M.H."/>
            <person name="Johannesson H."/>
        </authorList>
    </citation>
    <scope>NUCLEOTIDE SEQUENCE</scope>
    <source>
        <strain evidence="1">SMH3187-1</strain>
    </source>
</reference>
<sequence>MVISKQILLYDLCHGSICNGIKKRFIQTSGNYFTYQPMQQVVSRDEWLTARKALLQKEKELTRAYDALSAELRNLPIVKIDKEYKFHGPEGSVVTLDGLFDGMDQLIVYHFMFGPDAERGCNGCAFVGEHVPDLRHLRSRNTSMVVISRAPFAKLDAWKNKIGWTFPWYSSEGSDFNHDFHVTSDPAVGPVEYNFTSAVELEAKGLKWHLDGEQSGLSVFFRKDGAVYHTYSTYARGVERLLGTYQLLDMTPLGRQDSPKGPAEFRLKYEYDEEV</sequence>
<dbReference type="AlphaFoldDB" id="A0AA40EJ86"/>
<comment type="caution">
    <text evidence="1">The sequence shown here is derived from an EMBL/GenBank/DDBJ whole genome shotgun (WGS) entry which is preliminary data.</text>
</comment>
<dbReference type="InterPro" id="IPR036249">
    <property type="entry name" value="Thioredoxin-like_sf"/>
</dbReference>
<keyword evidence="2" id="KW-1185">Reference proteome</keyword>
<protein>
    <recommendedName>
        <fullName evidence="3">DUF899-domain-containing protein</fullName>
    </recommendedName>
</protein>
<proteinExistence type="predicted"/>
<organism evidence="1 2">
    <name type="scientific">Schizothecium vesticola</name>
    <dbReference type="NCBI Taxonomy" id="314040"/>
    <lineage>
        <taxon>Eukaryota</taxon>
        <taxon>Fungi</taxon>
        <taxon>Dikarya</taxon>
        <taxon>Ascomycota</taxon>
        <taxon>Pezizomycotina</taxon>
        <taxon>Sordariomycetes</taxon>
        <taxon>Sordariomycetidae</taxon>
        <taxon>Sordariales</taxon>
        <taxon>Schizotheciaceae</taxon>
        <taxon>Schizothecium</taxon>
    </lineage>
</organism>
<dbReference type="Proteomes" id="UP001172155">
    <property type="component" value="Unassembled WGS sequence"/>
</dbReference>
<gene>
    <name evidence="1" type="ORF">B0T18DRAFT_470989</name>
</gene>
<evidence type="ECO:0000313" key="2">
    <source>
        <dbReference type="Proteomes" id="UP001172155"/>
    </source>
</evidence>
<dbReference type="Pfam" id="PF05988">
    <property type="entry name" value="DUF899"/>
    <property type="match status" value="1"/>
</dbReference>
<name>A0AA40EJ86_9PEZI</name>